<dbReference type="SMART" id="SM00829">
    <property type="entry name" value="PKS_ER"/>
    <property type="match status" value="1"/>
</dbReference>
<dbReference type="CDD" id="cd08255">
    <property type="entry name" value="2-desacetyl-2-hydroxyethyl_bacteriochlorophyllide_like"/>
    <property type="match status" value="1"/>
</dbReference>
<feature type="domain" description="Enoyl reductase (ER)" evidence="6">
    <location>
        <begin position="8"/>
        <end position="340"/>
    </location>
</feature>
<name>A0A344LK45_9PSEU</name>
<proteinExistence type="inferred from homology"/>
<dbReference type="GO" id="GO:0016491">
    <property type="term" value="F:oxidoreductase activity"/>
    <property type="evidence" value="ECO:0007669"/>
    <property type="project" value="UniProtKB-KW"/>
</dbReference>
<protein>
    <submittedName>
        <fullName evidence="7">Oxidoreductase</fullName>
    </submittedName>
</protein>
<evidence type="ECO:0000259" key="6">
    <source>
        <dbReference type="SMART" id="SM00829"/>
    </source>
</evidence>
<gene>
    <name evidence="7" type="ORF">A4R43_12005</name>
</gene>
<keyword evidence="3" id="KW-0479">Metal-binding</keyword>
<evidence type="ECO:0000256" key="3">
    <source>
        <dbReference type="ARBA" id="ARBA00022723"/>
    </source>
</evidence>
<keyword evidence="8" id="KW-1185">Reference proteome</keyword>
<dbReference type="SUPFAM" id="SSF50129">
    <property type="entry name" value="GroES-like"/>
    <property type="match status" value="1"/>
</dbReference>
<comment type="cofactor">
    <cofactor evidence="1">
        <name>Zn(2+)</name>
        <dbReference type="ChEBI" id="CHEBI:29105"/>
    </cofactor>
</comment>
<dbReference type="Pfam" id="PF00107">
    <property type="entry name" value="ADH_zinc_N"/>
    <property type="match status" value="1"/>
</dbReference>
<dbReference type="InterPro" id="IPR020843">
    <property type="entry name" value="ER"/>
</dbReference>
<reference evidence="7 8" key="1">
    <citation type="submission" date="2016-04" db="EMBL/GenBank/DDBJ databases">
        <title>Complete genome sequence and analysis of deep-sea sediment isolate, Amycolatopsis sp. WP1.</title>
        <authorList>
            <person name="Wang H."/>
            <person name="Chen S."/>
            <person name="Wu Q."/>
        </authorList>
    </citation>
    <scope>NUCLEOTIDE SEQUENCE [LARGE SCALE GENOMIC DNA]</scope>
    <source>
        <strain evidence="7 8">WP1</strain>
    </source>
</reference>
<dbReference type="Gene3D" id="3.90.180.10">
    <property type="entry name" value="Medium-chain alcohol dehydrogenases, catalytic domain"/>
    <property type="match status" value="2"/>
</dbReference>
<dbReference type="AlphaFoldDB" id="A0A344LK45"/>
<dbReference type="Proteomes" id="UP000250434">
    <property type="component" value="Chromosome"/>
</dbReference>
<evidence type="ECO:0000256" key="5">
    <source>
        <dbReference type="ARBA" id="ARBA00023002"/>
    </source>
</evidence>
<dbReference type="InterPro" id="IPR011032">
    <property type="entry name" value="GroES-like_sf"/>
</dbReference>
<evidence type="ECO:0000256" key="4">
    <source>
        <dbReference type="ARBA" id="ARBA00022833"/>
    </source>
</evidence>
<evidence type="ECO:0000313" key="8">
    <source>
        <dbReference type="Proteomes" id="UP000250434"/>
    </source>
</evidence>
<organism evidence="7 8">
    <name type="scientific">Amycolatopsis albispora</name>
    <dbReference type="NCBI Taxonomy" id="1804986"/>
    <lineage>
        <taxon>Bacteria</taxon>
        <taxon>Bacillati</taxon>
        <taxon>Actinomycetota</taxon>
        <taxon>Actinomycetes</taxon>
        <taxon>Pseudonocardiales</taxon>
        <taxon>Pseudonocardiaceae</taxon>
        <taxon>Amycolatopsis</taxon>
    </lineage>
</organism>
<dbReference type="GO" id="GO:0046872">
    <property type="term" value="F:metal ion binding"/>
    <property type="evidence" value="ECO:0007669"/>
    <property type="project" value="UniProtKB-KW"/>
</dbReference>
<dbReference type="InterPro" id="IPR013149">
    <property type="entry name" value="ADH-like_C"/>
</dbReference>
<dbReference type="PANTHER" id="PTHR43350:SF19">
    <property type="entry name" value="D-GULOSIDE 3-DEHYDROGENASE"/>
    <property type="match status" value="1"/>
</dbReference>
<dbReference type="InterPro" id="IPR036291">
    <property type="entry name" value="NAD(P)-bd_dom_sf"/>
</dbReference>
<dbReference type="SUPFAM" id="SSF51735">
    <property type="entry name" value="NAD(P)-binding Rossmann-fold domains"/>
    <property type="match status" value="1"/>
</dbReference>
<sequence>MRVVQFTGPRQVELAEVPAEPLGEDQVRVRTRFSGISAGTELTAYRGTNPYLTRRWNAGLRLFTSDADVPGLRYPVAGWGYSEAGEVVEAAPGTGFAAGDQVWGIWGHRSEAVVPAEKLRPVPDGLDPLAASFARVGAVALNAILAADLHLGEVVAIFGQGVIGLLATQMARRSGAEVIAVDGLAPRRAEALKAGAVRAFDPAGEPVAEGVREYTGGAGADVAIELSGVYPALHEAIRTVTTGGRVVAAGFYQDEGLGLRLGEEFHHNRVELVSSQIGGVSARLSGRWDQARLNETFLRLSARGALDPVSLVTHRLPPSHAGEAYRLLDTDPGAALQIVLDFDQE</sequence>
<dbReference type="EMBL" id="CP015163">
    <property type="protein sequence ID" value="AXB48419.1"/>
    <property type="molecule type" value="Genomic_DNA"/>
</dbReference>
<dbReference type="Gene3D" id="3.40.50.720">
    <property type="entry name" value="NAD(P)-binding Rossmann-like Domain"/>
    <property type="match status" value="1"/>
</dbReference>
<evidence type="ECO:0000256" key="1">
    <source>
        <dbReference type="ARBA" id="ARBA00001947"/>
    </source>
</evidence>
<evidence type="ECO:0000313" key="7">
    <source>
        <dbReference type="EMBL" id="AXB48419.1"/>
    </source>
</evidence>
<accession>A0A344LK45</accession>
<keyword evidence="4" id="KW-0862">Zinc</keyword>
<dbReference type="OrthoDB" id="9781588at2"/>
<comment type="similarity">
    <text evidence="2">Belongs to the zinc-containing alcohol dehydrogenase family.</text>
</comment>
<evidence type="ECO:0000256" key="2">
    <source>
        <dbReference type="ARBA" id="ARBA00008072"/>
    </source>
</evidence>
<dbReference type="KEGG" id="aab:A4R43_12005"/>
<dbReference type="PANTHER" id="PTHR43350">
    <property type="entry name" value="NAD-DEPENDENT ALCOHOL DEHYDROGENASE"/>
    <property type="match status" value="1"/>
</dbReference>
<keyword evidence="5" id="KW-0560">Oxidoreductase</keyword>